<proteinExistence type="predicted"/>
<dbReference type="EMBL" id="JMCC02000011">
    <property type="protein sequence ID" value="KIG18486.1"/>
    <property type="molecule type" value="Genomic_DNA"/>
</dbReference>
<name>A0A0C2D5M2_9BACT</name>
<comment type="caution">
    <text evidence="1">The sequence shown here is derived from an EMBL/GenBank/DDBJ whole genome shotgun (WGS) entry which is preliminary data.</text>
</comment>
<dbReference type="AlphaFoldDB" id="A0A0C2D5M2"/>
<protein>
    <submittedName>
        <fullName evidence="1">Uncharacterized protein</fullName>
    </submittedName>
</protein>
<gene>
    <name evidence="1" type="ORF">DB30_00771</name>
</gene>
<reference evidence="1 2" key="1">
    <citation type="submission" date="2014-12" db="EMBL/GenBank/DDBJ databases">
        <title>Genome assembly of Enhygromyxa salina DSM 15201.</title>
        <authorList>
            <person name="Sharma G."/>
            <person name="Subramanian S."/>
        </authorList>
    </citation>
    <scope>NUCLEOTIDE SEQUENCE [LARGE SCALE GENOMIC DNA]</scope>
    <source>
        <strain evidence="1 2">DSM 15201</strain>
    </source>
</reference>
<sequence length="77" mass="8768">MRCGIPWRPSRWAPRVTELARSRLDQRLGQRAQLTKPAFVGVKTEYLARAHLENGSLLRCVLRQPRVCAAGLGESRR</sequence>
<evidence type="ECO:0000313" key="2">
    <source>
        <dbReference type="Proteomes" id="UP000031599"/>
    </source>
</evidence>
<dbReference type="Proteomes" id="UP000031599">
    <property type="component" value="Unassembled WGS sequence"/>
</dbReference>
<evidence type="ECO:0000313" key="1">
    <source>
        <dbReference type="EMBL" id="KIG18486.1"/>
    </source>
</evidence>
<accession>A0A0C2D5M2</accession>
<organism evidence="1 2">
    <name type="scientific">Enhygromyxa salina</name>
    <dbReference type="NCBI Taxonomy" id="215803"/>
    <lineage>
        <taxon>Bacteria</taxon>
        <taxon>Pseudomonadati</taxon>
        <taxon>Myxococcota</taxon>
        <taxon>Polyangia</taxon>
        <taxon>Nannocystales</taxon>
        <taxon>Nannocystaceae</taxon>
        <taxon>Enhygromyxa</taxon>
    </lineage>
</organism>